<dbReference type="Pfam" id="PF14349">
    <property type="entry name" value="SprA_N"/>
    <property type="match status" value="1"/>
</dbReference>
<proteinExistence type="predicted"/>
<dbReference type="InterPro" id="IPR026377">
    <property type="entry name" value="Cell_surface_SprA"/>
</dbReference>
<gene>
    <name evidence="2" type="primary">sprA</name>
    <name evidence="2" type="ORF">E4P47_05845</name>
</gene>
<evidence type="ECO:0000313" key="3">
    <source>
        <dbReference type="Proteomes" id="UP000297225"/>
    </source>
</evidence>
<dbReference type="InterPro" id="IPR025684">
    <property type="entry name" value="SprA_N_dom"/>
</dbReference>
<evidence type="ECO:0000313" key="2">
    <source>
        <dbReference type="EMBL" id="TFH94874.1"/>
    </source>
</evidence>
<dbReference type="EMBL" id="SPNC01000079">
    <property type="protein sequence ID" value="TFH94874.1"/>
    <property type="molecule type" value="Genomic_DNA"/>
</dbReference>
<feature type="domain" description="Gliding motility protein SprA N-terminal" evidence="1">
    <location>
        <begin position="927"/>
        <end position="1402"/>
    </location>
</feature>
<dbReference type="Proteomes" id="UP000297225">
    <property type="component" value="Unassembled WGS sequence"/>
</dbReference>
<keyword evidence="3" id="KW-1185">Reference proteome</keyword>
<dbReference type="STRING" id="1122973.GCA_000379925_00083"/>
<reference evidence="2 3" key="1">
    <citation type="submission" date="2019-03" db="EMBL/GenBank/DDBJ databases">
        <title>Porphyromonas levii Isolated from the Uterus of Dairy Cows.</title>
        <authorList>
            <person name="Francis A.M."/>
        </authorList>
    </citation>
    <scope>NUCLEOTIDE SEQUENCE [LARGE SCALE GENOMIC DNA]</scope>
    <source>
        <strain evidence="2 3">AF5678</strain>
    </source>
</reference>
<name>A0A4Y8WNN4_9PORP</name>
<dbReference type="RefSeq" id="WP_134849790.1">
    <property type="nucleotide sequence ID" value="NZ_CP197400.1"/>
</dbReference>
<sequence length="1984" mass="227178">MRWRYVVLLLLLSSLSGSAAVWQPDSVAYNAQGGYYLLYGRDSVGAWQLRQLLRSSEYYQLRAEQLTANRFYQLGKPTKAVPLKSRPQLGLKANGYLTLNVNNTTIEEDNPLLPLGLRRRSHIEIRPEMNIHLQGSYGDRLKLDMSYDTSTALTNRRSRVRLRYEGEQFDFIQKLEAGNIRMDSRNPLIDTGQELFGLRGDFLLGAVSLQVVASRQHSEERKIVVQGGRQLRQTELRGSEYDVAQHFFLSEFFANRYSEALKDIPLVSSDVFVERVEVWITTPRQVQAMPNVEPVKAFMGASLTSDPPKSDMLVGEGITLSAAQRLPASAYTLHPTLGFISLHAPLGEGQVLAVAYSYRYRGARYQVGDITAAEGDRKVALLSEQDRSPQSKLWPLMMKNGYSLSGVRQDVRPEDLRIELVYKDPRSGIERPIIDKGSDAGRSWLELFGWDRTDTSGRSGSPDGLFDLVDGVTYQRSTGTLFLPFREPMAEVPKGDYPIFESLYRKSRREAAEERDKDLFRIRAEVSGVSTQIIQLGHNRVEPGSVRVQAGTRQLTEGVDYRIDYTGGTLSLTTNSTERIEITIQERERVRRKEKSLVGAEINWSPINGLNVGGTLLSYREDSRRQRIRWGEEALRNRMWGIHASYIGESKRATAWLNQWSGLELREPMRLSAQASYAELSSNYNTPKGGSDKIVVEDFEQGNRFIDLTYPLAWQLGNLPKPEMRAQMAWFAVEPTLVRDGAERQPQHLRQDEAQRKHPLVREVKQEEFFPKRDASPMIMQSVPMLNLSFYPQERGPYNPEAVQLPSQMWGSMSFPLPTTDLQSQRYSYIEVWLLDPFTLDPDAPEGMLYLDLGRFADRILPDKGIYYEGAEDKIDTQWGRRAATLPQMYGFDSTGKLPIERQDIGLDGLSSVEERQHPRYSAFANQPDPARDDYHFYLGEDWDIQQEPILGRYKYINGLEGNSLPRVVQGAQSARTFLPDTEDLNRDLIEEEEQGYLRYLLPLTRSGLESKMIIGEKRLSERERWIKLRIPLAEPTEVFGSGVSLQDIRALRLSLTGFSRETQIRLAQFRLVSTAWAEYQSSIEPSDHRTATVSVGQLSLEEDGDRQPMPYLSPPQVIRERFDMKWAMQAEDEQALSMEVTHLEPGQPIALYKELALDLRHYRQLELWSHLESLQGVAPGELELFVRLGQDFTHNFYEYRLPLEPSPLIDYGSMDEEQVRGELWRNANRVDLQLELLPQLKQERDRTGADTNQPFTLPYSARPDATLAIQGFPTLGEISSVLIGIRNKGQRTVEATVWVNELSVSGARAMGGKAAQGSLRASVGELANLYLDGQYRSAGFGSITSDARHGQLEDHRSLALRTQLQLGLLFPKEWHLRAPLLYSYNTLRTTPYYDPFQNDLLNNGQGGSYQQRQLLELSELRVLPTQSKHNAWSLDKLLLRYRVEHHTGYAPDIQSLVKREAESELSYSYESSPQSYIRLNSLWHRIYHYQKYLSHDTPLSTLQSRWDWVRGLQIRQSYQGLTLSLQSTTQALIREPFEEQHRQTKATQFQWLTHEILRDIFALGETQSYRGQLELSYRLPAFEREWLKPLQGTATWRSNYQWQLGATYSDRKLGNRAENSSYLDLLLRYQPVAIHFRRTAGSSISGLLSGAGKAFGLALFEKRLVPGLPFMLAIDSPNGTFQKAQERGWLTQEAGSTQPLTTFWRNELDIVLTLHPVKGMELLLSYQNKHQRHTSLTPYQPELPPILRGSIRYSTIAFLRKDPLASIDKGKVPSLLNTLPNWQITYEIGHLSDWLQSHLSSLRLSHAYRSTLEVPTYYIEPSHVDLQSIVINEDLSPLIGLELRTKQGITLEERYNRRRMLTLLTTAQRMLYQTDQELFTRLSYRLTFAPIFQSKIALLRSSEQSLQLQLHHTYTHTLLHQNNTALQGLKGHTLQFSAEYGLSSAISVRAFFERQQRTPLVSNYTFPYRRTTYGVLLRLQLQP</sequence>
<dbReference type="OrthoDB" id="9806090at2"/>
<accession>A0A4Y8WNN4</accession>
<evidence type="ECO:0000259" key="1">
    <source>
        <dbReference type="Pfam" id="PF14349"/>
    </source>
</evidence>
<comment type="caution">
    <text evidence="2">The sequence shown here is derived from an EMBL/GenBank/DDBJ whole genome shotgun (WGS) entry which is preliminary data.</text>
</comment>
<organism evidence="2 3">
    <name type="scientific">Porphyromonas levii</name>
    <dbReference type="NCBI Taxonomy" id="28114"/>
    <lineage>
        <taxon>Bacteria</taxon>
        <taxon>Pseudomonadati</taxon>
        <taxon>Bacteroidota</taxon>
        <taxon>Bacteroidia</taxon>
        <taxon>Bacteroidales</taxon>
        <taxon>Porphyromonadaceae</taxon>
        <taxon>Porphyromonas</taxon>
    </lineage>
</organism>
<protein>
    <submittedName>
        <fullName evidence="2">Cell surface protein SprA</fullName>
    </submittedName>
</protein>
<dbReference type="NCBIfam" id="TIGR04189">
    <property type="entry name" value="surface_SprA"/>
    <property type="match status" value="1"/>
</dbReference>